<dbReference type="EMBL" id="AACB03000002">
    <property type="protein sequence ID" value="KAE8303968.1"/>
    <property type="molecule type" value="Genomic_DNA"/>
</dbReference>
<dbReference type="Gene3D" id="3.15.10.10">
    <property type="entry name" value="Bactericidal permeability-increasing protein, domain 1"/>
    <property type="match status" value="1"/>
</dbReference>
<comment type="caution">
    <text evidence="1">The sequence shown here is derived from an EMBL/GenBank/DDBJ whole genome shotgun (WGS) entry which is preliminary data.</text>
</comment>
<name>A8BJX8_GIAIC</name>
<dbReference type="VEuPathDB" id="GiardiaDB:GL50803_102575"/>
<dbReference type="GO" id="GO:0008289">
    <property type="term" value="F:lipid binding"/>
    <property type="evidence" value="ECO:0007669"/>
    <property type="project" value="InterPro"/>
</dbReference>
<dbReference type="KEGG" id="gla:GL50803_00102575"/>
<accession>A8BJX8</accession>
<dbReference type="InterPro" id="IPR017943">
    <property type="entry name" value="Bactericidal_perm-incr_a/b_dom"/>
</dbReference>
<proteinExistence type="predicted"/>
<dbReference type="SUPFAM" id="SSF55394">
    <property type="entry name" value="Bactericidal permeability-increasing protein, BPI"/>
    <property type="match status" value="1"/>
</dbReference>
<gene>
    <name evidence="1" type="ORF">GL50803_00102575</name>
</gene>
<keyword evidence="2" id="KW-1185">Reference proteome</keyword>
<dbReference type="AlphaFoldDB" id="A8BJX8"/>
<dbReference type="RefSeq" id="XP_001706671.1">
    <property type="nucleotide sequence ID" value="XM_001706619.1"/>
</dbReference>
<protein>
    <submittedName>
        <fullName evidence="1">Uncharacterized protein</fullName>
    </submittedName>
</protein>
<dbReference type="GeneID" id="5699562"/>
<organism evidence="1 2">
    <name type="scientific">Giardia intestinalis (strain ATCC 50803 / WB clone C6)</name>
    <name type="common">Giardia lamblia</name>
    <dbReference type="NCBI Taxonomy" id="184922"/>
    <lineage>
        <taxon>Eukaryota</taxon>
        <taxon>Metamonada</taxon>
        <taxon>Diplomonadida</taxon>
        <taxon>Hexamitidae</taxon>
        <taxon>Giardiinae</taxon>
        <taxon>Giardia</taxon>
    </lineage>
</organism>
<dbReference type="HOGENOM" id="CLU_542335_0_0_1"/>
<reference evidence="1 2" key="1">
    <citation type="journal article" date="2007" name="Science">
        <title>Genomic minimalism in the early diverging intestinal parasite Giardia lamblia.</title>
        <authorList>
            <person name="Morrison H.G."/>
            <person name="McArthur A.G."/>
            <person name="Gillin F.D."/>
            <person name="Aley S.B."/>
            <person name="Adam R.D."/>
            <person name="Olsen G.J."/>
            <person name="Best A.A."/>
            <person name="Cande W.Z."/>
            <person name="Chen F."/>
            <person name="Cipriano M.J."/>
            <person name="Davids B.J."/>
            <person name="Dawson S.C."/>
            <person name="Elmendorf H.G."/>
            <person name="Hehl A.B."/>
            <person name="Holder M.E."/>
            <person name="Huse S.M."/>
            <person name="Kim U.U."/>
            <person name="Lasek-Nesselquist E."/>
            <person name="Manning G."/>
            <person name="Nigam A."/>
            <person name="Nixon J.E."/>
            <person name="Palm D."/>
            <person name="Passamaneck N.E."/>
            <person name="Prabhu A."/>
            <person name="Reich C.I."/>
            <person name="Reiner D.S."/>
            <person name="Samuelson J."/>
            <person name="Svard S.G."/>
            <person name="Sogin M.L."/>
        </authorList>
    </citation>
    <scope>NUCLEOTIDE SEQUENCE [LARGE SCALE GENOMIC DNA]</scope>
    <source>
        <strain evidence="1 2">WB C6</strain>
    </source>
</reference>
<evidence type="ECO:0000313" key="1">
    <source>
        <dbReference type="EMBL" id="KAE8303968.1"/>
    </source>
</evidence>
<evidence type="ECO:0000313" key="2">
    <source>
        <dbReference type="Proteomes" id="UP000001548"/>
    </source>
</evidence>
<sequence length="503" mass="55397">MLVLLLLSAILSCDMNTPFTEEPSHGMGVRFTQRGLEKFCQKGYAIIPDIISAMPSLQVPEVTVGPLKFTLSNVKPRAARVSTMKVHLQDNNFVKMEARDGIMQISMRLKTTITGITGTVDCTFTLKDFGADISLRIGDDPTCPYHFGLFEILNVIYSSGLDIDAIGLDTGGSVLATAIQGMAPTLETLIKDTVLQFLLDTIFKSIKQSMLNLGLVAYVGNYCTDQRYIGGINIIDNKIVANQGGYSMIEDPMDWPIQKVYPNKITSPPPKTVYTNRDYEFYLDRESFNSYLYIWHTKYDKFKADGLTVPYSTIRAQNIPGLAEALVEAGLLNNVNDLGLGVTLTLSVSPSKDTAPHIPWIGAAALPVNLTGALVVTASKASTSASKLLVSAEGNVLFSARPRLRKHTYGFNNDQARAYLELTELANITITKEDRGAMHESEPLLKYLVLNKYLPFVNSILIDPGVCLMNGNFIDLASVTPVQLCDEDRVLFVADIEKNQYFT</sequence>
<dbReference type="Proteomes" id="UP000001548">
    <property type="component" value="Unassembled WGS sequence"/>
</dbReference>